<dbReference type="InterPro" id="IPR036390">
    <property type="entry name" value="WH_DNA-bd_sf"/>
</dbReference>
<dbReference type="Proteomes" id="UP000199437">
    <property type="component" value="Unassembled WGS sequence"/>
</dbReference>
<evidence type="ECO:0000259" key="1">
    <source>
        <dbReference type="PROSITE" id="PS51462"/>
    </source>
</evidence>
<dbReference type="InterPro" id="IPR036388">
    <property type="entry name" value="WH-like_DNA-bd_sf"/>
</dbReference>
<protein>
    <submittedName>
        <fullName evidence="2">ADP-ribose pyrophosphatase YjhB, NUDIX family</fullName>
    </submittedName>
</protein>
<organism evidence="2 3">
    <name type="scientific">Roseivirga pacifica</name>
    <dbReference type="NCBI Taxonomy" id="1267423"/>
    <lineage>
        <taxon>Bacteria</taxon>
        <taxon>Pseudomonadati</taxon>
        <taxon>Bacteroidota</taxon>
        <taxon>Cytophagia</taxon>
        <taxon>Cytophagales</taxon>
        <taxon>Roseivirgaceae</taxon>
        <taxon>Roseivirga</taxon>
    </lineage>
</organism>
<dbReference type="InterPro" id="IPR054105">
    <property type="entry name" value="WHD_NrtR"/>
</dbReference>
<accession>A0A1I0N961</accession>
<dbReference type="Gene3D" id="3.90.79.10">
    <property type="entry name" value="Nucleoside Triphosphate Pyrophosphohydrolase"/>
    <property type="match status" value="1"/>
</dbReference>
<dbReference type="STRING" id="1267423.SAMN05216290_1023"/>
<dbReference type="EMBL" id="FOIR01000001">
    <property type="protein sequence ID" value="SEV97758.1"/>
    <property type="molecule type" value="Genomic_DNA"/>
</dbReference>
<dbReference type="Pfam" id="PF00293">
    <property type="entry name" value="NUDIX"/>
    <property type="match status" value="1"/>
</dbReference>
<dbReference type="InterPro" id="IPR000086">
    <property type="entry name" value="NUDIX_hydrolase_dom"/>
</dbReference>
<dbReference type="SUPFAM" id="SSF46785">
    <property type="entry name" value="Winged helix' DNA-binding domain"/>
    <property type="match status" value="1"/>
</dbReference>
<dbReference type="GeneID" id="99985760"/>
<keyword evidence="3" id="KW-1185">Reference proteome</keyword>
<dbReference type="PROSITE" id="PS51462">
    <property type="entry name" value="NUDIX"/>
    <property type="match status" value="1"/>
</dbReference>
<dbReference type="Pfam" id="PF21906">
    <property type="entry name" value="WHD_NrtR"/>
    <property type="match status" value="1"/>
</dbReference>
<dbReference type="AlphaFoldDB" id="A0A1I0N961"/>
<dbReference type="Gene3D" id="1.10.10.10">
    <property type="entry name" value="Winged helix-like DNA-binding domain superfamily/Winged helix DNA-binding domain"/>
    <property type="match status" value="1"/>
</dbReference>
<gene>
    <name evidence="2" type="ORF">SAMN05216290_1023</name>
</gene>
<feature type="domain" description="Nudix hydrolase" evidence="1">
    <location>
        <begin position="26"/>
        <end position="158"/>
    </location>
</feature>
<sequence length="246" mass="28449">MSSSNNTMTNENLKETILATYSNGQPILMAVDCIIFGVENNQLKLLIFKREVEPLAGHWSLLGRFVRPDESVDTAAENVLHELTGIRDIYMEQLHCFGDSNRDSGGRVVSVAYWSLIKVDQNQDQFSIDHHEAKWVPFDQVPELILDHGDMVTMAIENLRERARFHPIGFELVPKQFTLLQLLKVYEAIFSHPIDDRNFRKKILKSGLLTKLEKKDMSTSKKGSFLYEFNEETYQKLLKEGYNFEF</sequence>
<proteinExistence type="predicted"/>
<dbReference type="RefSeq" id="WP_245733490.1">
    <property type="nucleotide sequence ID" value="NZ_FOIR01000001.1"/>
</dbReference>
<evidence type="ECO:0000313" key="3">
    <source>
        <dbReference type="Proteomes" id="UP000199437"/>
    </source>
</evidence>
<dbReference type="PANTHER" id="PTHR43736">
    <property type="entry name" value="ADP-RIBOSE PYROPHOSPHATASE"/>
    <property type="match status" value="1"/>
</dbReference>
<dbReference type="InterPro" id="IPR015797">
    <property type="entry name" value="NUDIX_hydrolase-like_dom_sf"/>
</dbReference>
<dbReference type="PANTHER" id="PTHR43736:SF4">
    <property type="entry name" value="SLR1690 PROTEIN"/>
    <property type="match status" value="1"/>
</dbReference>
<evidence type="ECO:0000313" key="2">
    <source>
        <dbReference type="EMBL" id="SEV97758.1"/>
    </source>
</evidence>
<reference evidence="3" key="1">
    <citation type="submission" date="2016-10" db="EMBL/GenBank/DDBJ databases">
        <authorList>
            <person name="Varghese N."/>
            <person name="Submissions S."/>
        </authorList>
    </citation>
    <scope>NUCLEOTIDE SEQUENCE [LARGE SCALE GENOMIC DNA]</scope>
    <source>
        <strain evidence="3">CGMCC 1.12402</strain>
    </source>
</reference>
<dbReference type="CDD" id="cd18873">
    <property type="entry name" value="NUDIX_NadM_like"/>
    <property type="match status" value="1"/>
</dbReference>
<dbReference type="SUPFAM" id="SSF55811">
    <property type="entry name" value="Nudix"/>
    <property type="match status" value="1"/>
</dbReference>
<name>A0A1I0N961_9BACT</name>